<dbReference type="Pfam" id="PF04587">
    <property type="entry name" value="ADP_PFK_GK"/>
    <property type="match status" value="1"/>
</dbReference>
<evidence type="ECO:0000256" key="6">
    <source>
        <dbReference type="ARBA" id="ARBA00023152"/>
    </source>
</evidence>
<sequence length="453" mass="50271">MRDYNELDARLVNVINGLISVEEQQMKLSPKVAVGYGACVDLRVDGRELMNHFDGLTPKHHDFINELFELQESYAYYFKHGAAAERFTTNSSLFDELVASAERASGSRFVIGGNAAVMAMRMHLEGCSVLLGATLTDRHLHAIPDEIKVVGGPISRDDIHLVLEYKSGETWGPYTAPRANRFIIHNDFHNPRVKSLNEFGRQLENFKPDVFVVSGLQLMDNYKYTEGDDVRSEVLESIVDQMLMIPRSTKIHFEMASYTEEELLNSVQKTIVPYSDSLGMNEQELANLHSLYTYGNVSVVTDSTPRVAAVLDQMRSIFWEIRSRSKFVPGHKTLTRIHVHTLAFQAIMVDNVHGSWKQPDVAAAKASLTAYRHVCASPEVDANQAKLLMDDSFSRSAVAAETGRVVLEPERPVPCWQEGPLSICVATGIVCKNAQQTAGGGDNISAAALAVQI</sequence>
<evidence type="ECO:0000313" key="8">
    <source>
        <dbReference type="EMBL" id="JAG19689.1"/>
    </source>
</evidence>
<evidence type="ECO:0000256" key="2">
    <source>
        <dbReference type="ARBA" id="ARBA00022679"/>
    </source>
</evidence>
<dbReference type="EMBL" id="GBHO01023920">
    <property type="protein sequence ID" value="JAG19684.1"/>
    <property type="molecule type" value="Transcribed_RNA"/>
</dbReference>
<dbReference type="GO" id="GO:0006096">
    <property type="term" value="P:glycolytic process"/>
    <property type="evidence" value="ECO:0007669"/>
    <property type="project" value="UniProtKB-KW"/>
</dbReference>
<keyword evidence="2" id="KW-0808">Transferase</keyword>
<evidence type="ECO:0000313" key="9">
    <source>
        <dbReference type="EMBL" id="JAG53966.1"/>
    </source>
</evidence>
<dbReference type="PANTHER" id="PTHR21208:SF1">
    <property type="entry name" value="ADP-DEPENDENT GLUCOKINASE"/>
    <property type="match status" value="1"/>
</dbReference>
<dbReference type="EMBL" id="GBRD01011858">
    <property type="protein sequence ID" value="JAG53966.1"/>
    <property type="molecule type" value="Transcribed_RNA"/>
</dbReference>
<dbReference type="GO" id="GO:0043843">
    <property type="term" value="F:ADP-specific glucokinase activity"/>
    <property type="evidence" value="ECO:0007669"/>
    <property type="project" value="TreeGrafter"/>
</dbReference>
<dbReference type="AlphaFoldDB" id="A0A0A9XI97"/>
<dbReference type="Gene3D" id="3.40.1190.20">
    <property type="match status" value="1"/>
</dbReference>
<evidence type="ECO:0000256" key="5">
    <source>
        <dbReference type="ARBA" id="ARBA00022842"/>
    </source>
</evidence>
<keyword evidence="6" id="KW-0324">Glycolysis</keyword>
<dbReference type="EMBL" id="GBHO01023915">
    <property type="protein sequence ID" value="JAG19689.1"/>
    <property type="molecule type" value="Transcribed_RNA"/>
</dbReference>
<gene>
    <name evidence="8" type="primary">Adpgk_0</name>
    <name evidence="7" type="synonym">Adpgk_1</name>
    <name evidence="8" type="ORF">CM83_46759</name>
    <name evidence="7" type="ORF">CM83_46761</name>
</gene>
<dbReference type="InterPro" id="IPR029056">
    <property type="entry name" value="Ribokinase-like"/>
</dbReference>
<dbReference type="EMBL" id="GBRD01011857">
    <property type="protein sequence ID" value="JAG53967.1"/>
    <property type="molecule type" value="Transcribed_RNA"/>
</dbReference>
<dbReference type="GO" id="GO:0046872">
    <property type="term" value="F:metal ion binding"/>
    <property type="evidence" value="ECO:0007669"/>
    <property type="project" value="UniProtKB-KW"/>
</dbReference>
<dbReference type="SUPFAM" id="SSF53613">
    <property type="entry name" value="Ribokinase-like"/>
    <property type="match status" value="1"/>
</dbReference>
<organism evidence="8">
    <name type="scientific">Lygus hesperus</name>
    <name type="common">Western plant bug</name>
    <dbReference type="NCBI Taxonomy" id="30085"/>
    <lineage>
        <taxon>Eukaryota</taxon>
        <taxon>Metazoa</taxon>
        <taxon>Ecdysozoa</taxon>
        <taxon>Arthropoda</taxon>
        <taxon>Hexapoda</taxon>
        <taxon>Insecta</taxon>
        <taxon>Pterygota</taxon>
        <taxon>Neoptera</taxon>
        <taxon>Paraneoptera</taxon>
        <taxon>Hemiptera</taxon>
        <taxon>Heteroptera</taxon>
        <taxon>Panheteroptera</taxon>
        <taxon>Cimicomorpha</taxon>
        <taxon>Miridae</taxon>
        <taxon>Mirini</taxon>
        <taxon>Lygus</taxon>
    </lineage>
</organism>
<dbReference type="InterPro" id="IPR007666">
    <property type="entry name" value="ADP_PFK/GK"/>
</dbReference>
<evidence type="ECO:0000256" key="4">
    <source>
        <dbReference type="ARBA" id="ARBA00022777"/>
    </source>
</evidence>
<reference evidence="8" key="1">
    <citation type="journal article" date="2014" name="PLoS ONE">
        <title>Transcriptome-Based Identification of ABC Transporters in the Western Tarnished Plant Bug Lygus hesperus.</title>
        <authorList>
            <person name="Hull J.J."/>
            <person name="Chaney K."/>
            <person name="Geib S.M."/>
            <person name="Fabrick J.A."/>
            <person name="Brent C.S."/>
            <person name="Walsh D."/>
            <person name="Lavine L.C."/>
        </authorList>
    </citation>
    <scope>NUCLEOTIDE SEQUENCE</scope>
</reference>
<protein>
    <submittedName>
        <fullName evidence="8">ADP-dependent glucokinase</fullName>
    </submittedName>
</protein>
<accession>A0A0A9XI97</accession>
<keyword evidence="3" id="KW-0479">Metal-binding</keyword>
<name>A0A0A9XI97_LYGHE</name>
<dbReference type="GO" id="GO:0006006">
    <property type="term" value="P:glucose metabolic process"/>
    <property type="evidence" value="ECO:0007669"/>
    <property type="project" value="TreeGrafter"/>
</dbReference>
<evidence type="ECO:0000256" key="1">
    <source>
        <dbReference type="ARBA" id="ARBA00022490"/>
    </source>
</evidence>
<reference evidence="9" key="3">
    <citation type="submission" date="2014-09" db="EMBL/GenBank/DDBJ databases">
        <authorList>
            <person name="Magalhaes I.L.F."/>
            <person name="Oliveira U."/>
            <person name="Santos F.R."/>
            <person name="Vidigal T.H.D.A."/>
            <person name="Brescovit A.D."/>
            <person name="Santos A.J."/>
        </authorList>
    </citation>
    <scope>NUCLEOTIDE SEQUENCE</scope>
</reference>
<dbReference type="GO" id="GO:0005783">
    <property type="term" value="C:endoplasmic reticulum"/>
    <property type="evidence" value="ECO:0007669"/>
    <property type="project" value="TreeGrafter"/>
</dbReference>
<reference evidence="8" key="2">
    <citation type="submission" date="2014-07" db="EMBL/GenBank/DDBJ databases">
        <authorList>
            <person name="Hull J."/>
        </authorList>
    </citation>
    <scope>NUCLEOTIDE SEQUENCE</scope>
</reference>
<dbReference type="PROSITE" id="PS51255">
    <property type="entry name" value="ADPK"/>
    <property type="match status" value="1"/>
</dbReference>
<evidence type="ECO:0000256" key="3">
    <source>
        <dbReference type="ARBA" id="ARBA00022723"/>
    </source>
</evidence>
<evidence type="ECO:0000313" key="7">
    <source>
        <dbReference type="EMBL" id="JAG19684.1"/>
    </source>
</evidence>
<keyword evidence="4 8" id="KW-0418">Kinase</keyword>
<proteinExistence type="predicted"/>
<keyword evidence="1" id="KW-0963">Cytoplasm</keyword>
<keyword evidence="5" id="KW-0460">Magnesium</keyword>
<dbReference type="PANTHER" id="PTHR21208">
    <property type="entry name" value="ADP-DEPENDENT GLUCOKINASE"/>
    <property type="match status" value="1"/>
</dbReference>